<evidence type="ECO:0000313" key="2">
    <source>
        <dbReference type="Proteomes" id="UP001439875"/>
    </source>
</evidence>
<organism evidence="1 2">
    <name type="scientific">Robertmurraya yapensis</name>
    <name type="common">ex Hitch et al 2024</name>
    <dbReference type="NCBI Taxonomy" id="3133160"/>
    <lineage>
        <taxon>Bacteria</taxon>
        <taxon>Bacillati</taxon>
        <taxon>Bacillota</taxon>
        <taxon>Bacilli</taxon>
        <taxon>Bacillales</taxon>
        <taxon>Bacillaceae</taxon>
        <taxon>Robertmurraya</taxon>
    </lineage>
</organism>
<protein>
    <submittedName>
        <fullName evidence="1">Uncharacterized protein</fullName>
    </submittedName>
</protein>
<dbReference type="Proteomes" id="UP001439875">
    <property type="component" value="Unassembled WGS sequence"/>
</dbReference>
<evidence type="ECO:0000313" key="1">
    <source>
        <dbReference type="EMBL" id="MEQ2529759.1"/>
    </source>
</evidence>
<sequence length="63" mass="7448">MGQDEMKRVNIRVSPEVHEWFKIRSDKTGIPMSSLMYLALEQYIQQQMVLPHIADMVNELKDK</sequence>
<comment type="caution">
    <text evidence="1">The sequence shown here is derived from an EMBL/GenBank/DDBJ whole genome shotgun (WGS) entry which is preliminary data.</text>
</comment>
<name>A0ACC6SI66_9BACI</name>
<reference evidence="1" key="1">
    <citation type="submission" date="2024-03" db="EMBL/GenBank/DDBJ databases">
        <title>Human intestinal bacterial collection.</title>
        <authorList>
            <person name="Pauvert C."/>
            <person name="Hitch T.C.A."/>
            <person name="Clavel T."/>
        </authorList>
    </citation>
    <scope>NUCLEOTIDE SEQUENCE</scope>
    <source>
        <strain evidence="1">CLA-AA-H227</strain>
    </source>
</reference>
<keyword evidence="2" id="KW-1185">Reference proteome</keyword>
<accession>A0ACC6SI66</accession>
<dbReference type="EMBL" id="JBBMEW010000084">
    <property type="protein sequence ID" value="MEQ2529759.1"/>
    <property type="molecule type" value="Genomic_DNA"/>
</dbReference>
<gene>
    <name evidence="1" type="ORF">WMO40_24155</name>
</gene>
<proteinExistence type="predicted"/>